<feature type="non-terminal residue" evidence="1">
    <location>
        <position position="1"/>
    </location>
</feature>
<accession>A0A7J7LTR2</accession>
<reference evidence="1 2" key="1">
    <citation type="journal article" date="2020" name="IScience">
        <title>Genome Sequencing of the Endangered Kingdonia uniflora (Circaeasteraceae, Ranunculales) Reveals Potential Mechanisms of Evolutionary Specialization.</title>
        <authorList>
            <person name="Sun Y."/>
            <person name="Deng T."/>
            <person name="Zhang A."/>
            <person name="Moore M.J."/>
            <person name="Landis J.B."/>
            <person name="Lin N."/>
            <person name="Zhang H."/>
            <person name="Zhang X."/>
            <person name="Huang J."/>
            <person name="Zhang X."/>
            <person name="Sun H."/>
            <person name="Wang H."/>
        </authorList>
    </citation>
    <scope>NUCLEOTIDE SEQUENCE [LARGE SCALE GENOMIC DNA]</scope>
    <source>
        <strain evidence="1">TB1705</strain>
        <tissue evidence="1">Leaf</tissue>
    </source>
</reference>
<evidence type="ECO:0000313" key="2">
    <source>
        <dbReference type="Proteomes" id="UP000541444"/>
    </source>
</evidence>
<keyword evidence="2" id="KW-1185">Reference proteome</keyword>
<sequence length="59" mass="6749">ELCYSEINSEIVRILKISNSNLFLQFRKKSNRIGIDFIVPKKIEKITNPSISDPKTGLV</sequence>
<organism evidence="1 2">
    <name type="scientific">Kingdonia uniflora</name>
    <dbReference type="NCBI Taxonomy" id="39325"/>
    <lineage>
        <taxon>Eukaryota</taxon>
        <taxon>Viridiplantae</taxon>
        <taxon>Streptophyta</taxon>
        <taxon>Embryophyta</taxon>
        <taxon>Tracheophyta</taxon>
        <taxon>Spermatophyta</taxon>
        <taxon>Magnoliopsida</taxon>
        <taxon>Ranunculales</taxon>
        <taxon>Circaeasteraceae</taxon>
        <taxon>Kingdonia</taxon>
    </lineage>
</organism>
<comment type="caution">
    <text evidence="1">The sequence shown here is derived from an EMBL/GenBank/DDBJ whole genome shotgun (WGS) entry which is preliminary data.</text>
</comment>
<proteinExistence type="predicted"/>
<feature type="non-terminal residue" evidence="1">
    <location>
        <position position="59"/>
    </location>
</feature>
<protein>
    <submittedName>
        <fullName evidence="1">Uncharacterized protein</fullName>
    </submittedName>
</protein>
<name>A0A7J7LTR2_9MAGN</name>
<gene>
    <name evidence="1" type="ORF">GIB67_010970</name>
</gene>
<evidence type="ECO:0000313" key="1">
    <source>
        <dbReference type="EMBL" id="KAF6145924.1"/>
    </source>
</evidence>
<dbReference type="EMBL" id="JACGCM010002024">
    <property type="protein sequence ID" value="KAF6145924.1"/>
    <property type="molecule type" value="Genomic_DNA"/>
</dbReference>
<dbReference type="AlphaFoldDB" id="A0A7J7LTR2"/>
<dbReference type="Proteomes" id="UP000541444">
    <property type="component" value="Unassembled WGS sequence"/>
</dbReference>